<sequence>MSNPLNLSAPAGEPSMDYSREFDFPVSDVFRAHTDPELFARWIGPQDLTTRIDVFEPRTGGAYRFVQCRGEDEYAFRGAFHALRQDDFVLQTFEFEGYPDVVTLEYSTFTELPGGRTLLTGRSLYPSVESRDEFLGNGMEEGMSSGYNQLDDLLASLPTEAPEGRE</sequence>
<protein>
    <submittedName>
        <fullName evidence="3">SRPBCC family protein</fullName>
    </submittedName>
</protein>
<feature type="domain" description="Activator of Hsp90 ATPase homologue 1/2-like C-terminal" evidence="2">
    <location>
        <begin position="23"/>
        <end position="154"/>
    </location>
</feature>
<dbReference type="Pfam" id="PF08327">
    <property type="entry name" value="AHSA1"/>
    <property type="match status" value="1"/>
</dbReference>
<dbReference type="InterPro" id="IPR013538">
    <property type="entry name" value="ASHA1/2-like_C"/>
</dbReference>
<accession>A0A975XL85</accession>
<evidence type="ECO:0000313" key="3">
    <source>
        <dbReference type="EMBL" id="QWQ36804.1"/>
    </source>
</evidence>
<dbReference type="AlphaFoldDB" id="A0A975XL85"/>
<reference evidence="3" key="1">
    <citation type="submission" date="2021-06" db="EMBL/GenBank/DDBJ databases">
        <title>Novel species in genus Arthrobacter.</title>
        <authorList>
            <person name="Zhang G."/>
        </authorList>
    </citation>
    <scope>NUCLEOTIDE SEQUENCE</scope>
    <source>
        <strain evidence="3">Zg-ZUI122</strain>
    </source>
</reference>
<name>A0A975XL85_9MICC</name>
<proteinExistence type="inferred from homology"/>
<evidence type="ECO:0000256" key="1">
    <source>
        <dbReference type="ARBA" id="ARBA00006817"/>
    </source>
</evidence>
<comment type="similarity">
    <text evidence="1">Belongs to the AHA1 family.</text>
</comment>
<dbReference type="SUPFAM" id="SSF55961">
    <property type="entry name" value="Bet v1-like"/>
    <property type="match status" value="1"/>
</dbReference>
<dbReference type="InterPro" id="IPR023393">
    <property type="entry name" value="START-like_dom_sf"/>
</dbReference>
<gene>
    <name evidence="3" type="ORF">KG104_03105</name>
</gene>
<dbReference type="RefSeq" id="WP_207347216.1">
    <property type="nucleotide sequence ID" value="NZ_CP076456.1"/>
</dbReference>
<dbReference type="KEGG" id="asun:KG104_03105"/>
<evidence type="ECO:0000313" key="4">
    <source>
        <dbReference type="Proteomes" id="UP000680588"/>
    </source>
</evidence>
<dbReference type="EMBL" id="CP076456">
    <property type="protein sequence ID" value="QWQ36804.1"/>
    <property type="molecule type" value="Genomic_DNA"/>
</dbReference>
<dbReference type="Gene3D" id="3.30.530.20">
    <property type="match status" value="1"/>
</dbReference>
<evidence type="ECO:0000259" key="2">
    <source>
        <dbReference type="Pfam" id="PF08327"/>
    </source>
</evidence>
<organism evidence="3 4">
    <name type="scientific">Arthrobacter sunyaminii</name>
    <dbReference type="NCBI Taxonomy" id="2816859"/>
    <lineage>
        <taxon>Bacteria</taxon>
        <taxon>Bacillati</taxon>
        <taxon>Actinomycetota</taxon>
        <taxon>Actinomycetes</taxon>
        <taxon>Micrococcales</taxon>
        <taxon>Micrococcaceae</taxon>
        <taxon>Arthrobacter</taxon>
    </lineage>
</organism>
<dbReference type="Proteomes" id="UP000680588">
    <property type="component" value="Chromosome"/>
</dbReference>
<dbReference type="CDD" id="cd07826">
    <property type="entry name" value="SRPBCC_CalC_Aha1-like_9"/>
    <property type="match status" value="1"/>
</dbReference>
<keyword evidence="4" id="KW-1185">Reference proteome</keyword>